<dbReference type="SMR" id="A0A1D8PN01"/>
<dbReference type="InParanoid" id="A0A1D8PN01"/>
<protein>
    <submittedName>
        <fullName evidence="2">Sam51p</fullName>
    </submittedName>
</protein>
<reference evidence="2 3" key="3">
    <citation type="journal article" date="2013" name="Genome Biol.">
        <title>Assembly of a phased diploid Candida albicans genome facilitates allele-specific measurements and provides a simple model for repeat and indel structure.</title>
        <authorList>
            <person name="Muzzey D."/>
            <person name="Schwartz K."/>
            <person name="Weissman J.S."/>
            <person name="Sherlock G."/>
        </authorList>
    </citation>
    <scope>NUCLEOTIDE SEQUENCE [LARGE SCALE GENOMIC DNA]</scope>
    <source>
        <strain evidence="3">SC5314 / ATCC MYA-2876</strain>
    </source>
</reference>
<reference evidence="2 3" key="1">
    <citation type="journal article" date="2004" name="Proc. Natl. Acad. Sci. U.S.A.">
        <title>The diploid genome sequence of Candida albicans.</title>
        <authorList>
            <person name="Jones T."/>
            <person name="Federspiel N.A."/>
            <person name="Chibana H."/>
            <person name="Dungan J."/>
            <person name="Kalman S."/>
            <person name="Magee B.B."/>
            <person name="Newport G."/>
            <person name="Thorstenson Y.R."/>
            <person name="Agabian N."/>
            <person name="Magee P.T."/>
            <person name="Davis R.W."/>
            <person name="Scherer S."/>
        </authorList>
    </citation>
    <scope>NUCLEOTIDE SEQUENCE [LARGE SCALE GENOMIC DNA]</scope>
    <source>
        <strain evidence="3">SC5314 / ATCC MYA-2876</strain>
    </source>
</reference>
<keyword evidence="3" id="KW-1185">Reference proteome</keyword>
<dbReference type="GeneID" id="3641582"/>
<evidence type="ECO:0000313" key="2">
    <source>
        <dbReference type="EMBL" id="AOW29507.1"/>
    </source>
</evidence>
<dbReference type="GO" id="GO:0045040">
    <property type="term" value="P:protein insertion into mitochondrial outer membrane"/>
    <property type="evidence" value="ECO:0000315"/>
    <property type="project" value="CGD"/>
</dbReference>
<dbReference type="GO" id="GO:0065003">
    <property type="term" value="P:protein-containing complex assembly"/>
    <property type="evidence" value="ECO:0000315"/>
    <property type="project" value="CGD"/>
</dbReference>
<gene>
    <name evidence="1 2" type="primary">SAM51</name>
    <name evidence="2" type="ordered locus">CAALFM_C500640CA</name>
    <name evidence="1" type="ordered locus">orf19.8540</name>
</gene>
<accession>A0A1D8PN01</accession>
<proteinExistence type="predicted"/>
<dbReference type="AlphaFoldDB" id="A0A1D8PN01"/>
<dbReference type="VEuPathDB" id="FungiDB:C5_00640C_A"/>
<evidence type="ECO:0000313" key="1">
    <source>
        <dbReference type="CGD" id="CAL0000190799"/>
    </source>
</evidence>
<dbReference type="STRING" id="237561.A0A1D8PN01"/>
<dbReference type="eggNOG" id="KOG2602">
    <property type="taxonomic scope" value="Eukaryota"/>
</dbReference>
<name>A0A1D8PN01_CANAL</name>
<dbReference type="EMBL" id="CP017627">
    <property type="protein sequence ID" value="AOW29507.1"/>
    <property type="molecule type" value="Genomic_DNA"/>
</dbReference>
<reference evidence="2 3" key="2">
    <citation type="journal article" date="2007" name="Genome Biol.">
        <title>Assembly of the Candida albicans genome into sixteen supercontigs aligned on the eight chromosomes.</title>
        <authorList>
            <person name="van het Hoog M."/>
            <person name="Rast T.J."/>
            <person name="Martchenko M."/>
            <person name="Grindle S."/>
            <person name="Dignard D."/>
            <person name="Hogues H."/>
            <person name="Cuomo C."/>
            <person name="Berriman M."/>
            <person name="Scherer S."/>
            <person name="Magee B.B."/>
            <person name="Whiteway M."/>
            <person name="Chibana H."/>
            <person name="Nantel A."/>
            <person name="Magee P.T."/>
        </authorList>
    </citation>
    <scope>GENOME REANNOTATION</scope>
    <source>
        <strain evidence="3">SC5314 / ATCC MYA-2876</strain>
    </source>
</reference>
<dbReference type="GO" id="GO:0001401">
    <property type="term" value="C:SAM complex"/>
    <property type="evidence" value="ECO:0000305"/>
    <property type="project" value="CGD"/>
</dbReference>
<dbReference type="KEGG" id="cal:CAALFM_C500640CA"/>
<organism evidence="2 3">
    <name type="scientific">Candida albicans (strain SC5314 / ATCC MYA-2876)</name>
    <name type="common">Yeast</name>
    <dbReference type="NCBI Taxonomy" id="237561"/>
    <lineage>
        <taxon>Eukaryota</taxon>
        <taxon>Fungi</taxon>
        <taxon>Dikarya</taxon>
        <taxon>Ascomycota</taxon>
        <taxon>Saccharomycotina</taxon>
        <taxon>Pichiomycetes</taxon>
        <taxon>Debaryomycetaceae</taxon>
        <taxon>Candida/Lodderomyces clade</taxon>
        <taxon>Candida</taxon>
    </lineage>
</organism>
<dbReference type="CGD" id="CAL0000190799">
    <property type="gene designation" value="SAM51"/>
</dbReference>
<dbReference type="RefSeq" id="XP_716764.2">
    <property type="nucleotide sequence ID" value="XM_711671.2"/>
</dbReference>
<dbReference type="OrthoDB" id="1724197at2759"/>
<evidence type="ECO:0000313" key="3">
    <source>
        <dbReference type="Proteomes" id="UP000000559"/>
    </source>
</evidence>
<dbReference type="Proteomes" id="UP000000559">
    <property type="component" value="Chromosome 5"/>
</dbReference>
<sequence>MVELQVNTNPDLKSKLIEEQYLQESNNLPIYLTKIEVVGGESFSNQFFQNLLSPILQNGDLTFIQLVNKIKSSQSKLIETGIFDKVAIQILPDNFYSLSSNKIKSYNNEPSLLTKVLIDLSAINLSNNQGFFNFNNEEYLNLKLNHINHNFNGNGELISIGVDYNPYKPLDHLIANGKFISYLKNPKFKFLIDLQLNQENNEIWQDTKQEIIGGKLGLLYGNSTTNDLSVFTGFQLLKRNLINLDDGNFDSIKFFNGQFLKSSILNQLKYQKIEYLHDQSKNFPKNGYELLFNGEISSNQEQLNTNNLNEFIKTDLSINLYKSLFNEFFTTKFQAQLGGIYSFNNNNNDSNNNNKLTPIHPSDKFYLGGYNSFPGFSKNSVELQGGDQYYKLQTTLYSKIPTLLYAPPPPSASTIGLGNEQDLNPLRIYATGIIGNVVNSSKANLLEDENGAISYGFGLKYFNNWANFDIGYFFSKRLAFNNDTNSVNTAGIKDGLHFSISIGGSNNN</sequence>